<evidence type="ECO:0000256" key="12">
    <source>
        <dbReference type="ARBA" id="ARBA00022991"/>
    </source>
</evidence>
<keyword evidence="9" id="KW-0460">Magnesium</keyword>
<dbReference type="GO" id="GO:0030077">
    <property type="term" value="C:plasma membrane light-harvesting complex"/>
    <property type="evidence" value="ECO:0007669"/>
    <property type="project" value="InterPro"/>
</dbReference>
<dbReference type="InterPro" id="IPR023623">
    <property type="entry name" value="Antenna_beta_CS"/>
</dbReference>
<dbReference type="InterPro" id="IPR023624">
    <property type="entry name" value="Antenna_beta_dom_sf"/>
</dbReference>
<gene>
    <name evidence="17" type="ORF">FHS79_001323</name>
</gene>
<keyword evidence="7 15" id="KW-0812">Transmembrane</keyword>
<comment type="subcellular location">
    <subcellularLocation>
        <location evidence="2">Cell inner membrane</location>
        <topology evidence="2">Single-pass type II membrane protein</topology>
    </subcellularLocation>
</comment>
<dbReference type="Proteomes" id="UP000538147">
    <property type="component" value="Unassembled WGS sequence"/>
</dbReference>
<dbReference type="AlphaFoldDB" id="A0A841L2V5"/>
<dbReference type="InterPro" id="IPR002362">
    <property type="entry name" value="LHB-1/5"/>
</dbReference>
<reference evidence="17 18" key="1">
    <citation type="submission" date="2020-08" db="EMBL/GenBank/DDBJ databases">
        <title>Genomic Encyclopedia of Type Strains, Phase IV (KMG-IV): sequencing the most valuable type-strain genomes for metagenomic binning, comparative biology and taxonomic classification.</title>
        <authorList>
            <person name="Goeker M."/>
        </authorList>
    </citation>
    <scope>NUCLEOTIDE SEQUENCE [LARGE SCALE GENOMIC DNA]</scope>
    <source>
        <strain evidence="17 18">DSM 102189</strain>
    </source>
</reference>
<keyword evidence="12" id="KW-0157">Chromophore</keyword>
<evidence type="ECO:0000313" key="18">
    <source>
        <dbReference type="Proteomes" id="UP000538147"/>
    </source>
</evidence>
<feature type="transmembrane region" description="Helical" evidence="15">
    <location>
        <begin position="24"/>
        <end position="45"/>
    </location>
</feature>
<protein>
    <submittedName>
        <fullName evidence="17">Light-harvesting complex 1 beta chain</fullName>
    </submittedName>
</protein>
<evidence type="ECO:0000256" key="8">
    <source>
        <dbReference type="ARBA" id="ARBA00022723"/>
    </source>
</evidence>
<dbReference type="NCBIfam" id="NF040862">
    <property type="entry name" value="pufB_517_ASD"/>
    <property type="match status" value="1"/>
</dbReference>
<evidence type="ECO:0000256" key="1">
    <source>
        <dbReference type="ARBA" id="ARBA00002455"/>
    </source>
</evidence>
<evidence type="ECO:0000256" key="9">
    <source>
        <dbReference type="ARBA" id="ARBA00022842"/>
    </source>
</evidence>
<keyword evidence="11 15" id="KW-1133">Transmembrane helix</keyword>
<evidence type="ECO:0000256" key="7">
    <source>
        <dbReference type="ARBA" id="ARBA00022692"/>
    </source>
</evidence>
<keyword evidence="13 15" id="KW-0472">Membrane</keyword>
<comment type="function">
    <text evidence="1">Antenna complexes are light-harvesting systems, which transfer the excitation energy to the reaction centers.</text>
</comment>
<comment type="caution">
    <text evidence="17">The sequence shown here is derived from an EMBL/GenBank/DDBJ whole genome shotgun (WGS) entry which is preliminary data.</text>
</comment>
<keyword evidence="5" id="KW-0148">Chlorophyll</keyword>
<keyword evidence="18" id="KW-1185">Reference proteome</keyword>
<proteinExistence type="inferred from homology"/>
<keyword evidence="14" id="KW-0437">Light-harvesting polypeptide</keyword>
<evidence type="ECO:0000256" key="14">
    <source>
        <dbReference type="ARBA" id="ARBA00023243"/>
    </source>
</evidence>
<dbReference type="Pfam" id="PF00556">
    <property type="entry name" value="LHC"/>
    <property type="match status" value="1"/>
</dbReference>
<dbReference type="InterPro" id="IPR035889">
    <property type="entry name" value="Light-harvesting_complex"/>
</dbReference>
<evidence type="ECO:0000256" key="10">
    <source>
        <dbReference type="ARBA" id="ARBA00022956"/>
    </source>
</evidence>
<evidence type="ECO:0000256" key="15">
    <source>
        <dbReference type="SAM" id="Phobius"/>
    </source>
</evidence>
<dbReference type="GO" id="GO:0019684">
    <property type="term" value="P:photosynthesis, light reaction"/>
    <property type="evidence" value="ECO:0007669"/>
    <property type="project" value="InterPro"/>
</dbReference>
<dbReference type="PROSITE" id="PS00969">
    <property type="entry name" value="ANTENNA_COMP_BETA"/>
    <property type="match status" value="1"/>
</dbReference>
<dbReference type="SUPFAM" id="SSF56918">
    <property type="entry name" value="Light-harvesting complex subunits"/>
    <property type="match status" value="1"/>
</dbReference>
<dbReference type="Gene3D" id="1.20.5.250">
    <property type="match status" value="1"/>
</dbReference>
<name>A0A841L2V5_9SPHN</name>
<dbReference type="EMBL" id="JACIIV010000008">
    <property type="protein sequence ID" value="MBB6227159.1"/>
    <property type="molecule type" value="Genomic_DNA"/>
</dbReference>
<feature type="domain" description="Antenna complex alpha/beta subunit" evidence="16">
    <location>
        <begin position="14"/>
        <end position="49"/>
    </location>
</feature>
<evidence type="ECO:0000259" key="16">
    <source>
        <dbReference type="Pfam" id="PF00556"/>
    </source>
</evidence>
<evidence type="ECO:0000256" key="11">
    <source>
        <dbReference type="ARBA" id="ARBA00022989"/>
    </source>
</evidence>
<evidence type="ECO:0000256" key="2">
    <source>
        <dbReference type="ARBA" id="ARBA00004249"/>
    </source>
</evidence>
<comment type="similarity">
    <text evidence="3">Belongs to the antenna complex beta subunit family.</text>
</comment>
<evidence type="ECO:0000313" key="17">
    <source>
        <dbReference type="EMBL" id="MBB6227159.1"/>
    </source>
</evidence>
<evidence type="ECO:0000256" key="3">
    <source>
        <dbReference type="ARBA" id="ARBA00011052"/>
    </source>
</evidence>
<dbReference type="GO" id="GO:0046872">
    <property type="term" value="F:metal ion binding"/>
    <property type="evidence" value="ECO:0007669"/>
    <property type="project" value="UniProtKB-KW"/>
</dbReference>
<organism evidence="17 18">
    <name type="scientific">Polymorphobacter multimanifer</name>
    <dbReference type="NCBI Taxonomy" id="1070431"/>
    <lineage>
        <taxon>Bacteria</taxon>
        <taxon>Pseudomonadati</taxon>
        <taxon>Pseudomonadota</taxon>
        <taxon>Alphaproteobacteria</taxon>
        <taxon>Sphingomonadales</taxon>
        <taxon>Sphingosinicellaceae</taxon>
        <taxon>Polymorphobacter</taxon>
    </lineage>
</organism>
<evidence type="ECO:0000256" key="4">
    <source>
        <dbReference type="ARBA" id="ARBA00022475"/>
    </source>
</evidence>
<keyword evidence="10" id="KW-0076">Bacteriochlorophyll</keyword>
<keyword evidence="6" id="KW-0042">Antenna complex</keyword>
<keyword evidence="4" id="KW-1003">Cell membrane</keyword>
<evidence type="ECO:0000256" key="6">
    <source>
        <dbReference type="ARBA" id="ARBA00022549"/>
    </source>
</evidence>
<accession>A0A841L2V5</accession>
<dbReference type="RefSeq" id="WP_184197202.1">
    <property type="nucleotide sequence ID" value="NZ_JACIIV010000008.1"/>
</dbReference>
<dbReference type="PRINTS" id="PR00674">
    <property type="entry name" value="LIGHTHARVSTB"/>
</dbReference>
<evidence type="ECO:0000256" key="5">
    <source>
        <dbReference type="ARBA" id="ARBA00022494"/>
    </source>
</evidence>
<dbReference type="InterPro" id="IPR000066">
    <property type="entry name" value="Antenna_a/b"/>
</dbReference>
<evidence type="ECO:0000256" key="13">
    <source>
        <dbReference type="ARBA" id="ARBA00023136"/>
    </source>
</evidence>
<dbReference type="GO" id="GO:0042314">
    <property type="term" value="F:bacteriochlorophyll binding"/>
    <property type="evidence" value="ECO:0007669"/>
    <property type="project" value="UniProtKB-KW"/>
</dbReference>
<keyword evidence="8" id="KW-0479">Metal-binding</keyword>
<sequence>MNDSKIGPGTYLTDAEAKEFHKGFVASMAFFTFVAIIAHFLVWAWRPWLGEARPNTASIESTQMAESAAAASPRI</sequence>
<dbReference type="GO" id="GO:0005886">
    <property type="term" value="C:plasma membrane"/>
    <property type="evidence" value="ECO:0007669"/>
    <property type="project" value="UniProtKB-SubCell"/>
</dbReference>